<reference evidence="9" key="1">
    <citation type="journal article" date="2019" name="Int. J. Syst. Evol. Microbiol.">
        <title>The Global Catalogue of Microorganisms (GCM) 10K type strain sequencing project: providing services to taxonomists for standard genome sequencing and annotation.</title>
        <authorList>
            <consortium name="The Broad Institute Genomics Platform"/>
            <consortium name="The Broad Institute Genome Sequencing Center for Infectious Disease"/>
            <person name="Wu L."/>
            <person name="Ma J."/>
        </authorList>
    </citation>
    <scope>NUCLEOTIDE SEQUENCE [LARGE SCALE GENOMIC DNA]</scope>
    <source>
        <strain evidence="9">JCM 18304</strain>
    </source>
</reference>
<dbReference type="InterPro" id="IPR013325">
    <property type="entry name" value="RNA_pol_sigma_r2"/>
</dbReference>
<keyword evidence="1" id="KW-0805">Transcription regulation</keyword>
<dbReference type="InterPro" id="IPR000943">
    <property type="entry name" value="RNA_pol_sigma70"/>
</dbReference>
<keyword evidence="3" id="KW-0238">DNA-binding</keyword>
<feature type="domain" description="RNA polymerase sigma-70 region 2" evidence="6">
    <location>
        <begin position="53"/>
        <end position="121"/>
    </location>
</feature>
<organism evidence="8 9">
    <name type="scientific">Rugosimonospora acidiphila</name>
    <dbReference type="NCBI Taxonomy" id="556531"/>
    <lineage>
        <taxon>Bacteria</taxon>
        <taxon>Bacillati</taxon>
        <taxon>Actinomycetota</taxon>
        <taxon>Actinomycetes</taxon>
        <taxon>Micromonosporales</taxon>
        <taxon>Micromonosporaceae</taxon>
        <taxon>Rugosimonospora</taxon>
    </lineage>
</organism>
<sequence length="274" mass="30332">MSTIAIEQPVQTRPVIQAAGGSPVDEFAAEAFARMAPLDVDDPRRLALRDELICAYLPFARRLARRFSGRGESLDDLTQVATVGLIKSVDRFDITRGIPFANFAGPTVVGELKRHFRDKGWSVRVSRRMQELHLEISRAFTDLAQELGRSVLVSDVATRLRIDEEEVLAGLECGSAYATRSLNSAVGTDDGGIELGELIGEPDDQIESLADRQALHQLIKELPQREQRILSLRFFGNLTQSEIADQVGISQMHVSRLLSQTLATLRERLLTDPA</sequence>
<dbReference type="InterPro" id="IPR007630">
    <property type="entry name" value="RNA_pol_sigma70_r4"/>
</dbReference>
<dbReference type="RefSeq" id="WP_345628573.1">
    <property type="nucleotide sequence ID" value="NZ_BAABJQ010000005.1"/>
</dbReference>
<dbReference type="NCBIfam" id="TIGR02937">
    <property type="entry name" value="sigma70-ECF"/>
    <property type="match status" value="1"/>
</dbReference>
<protein>
    <recommendedName>
        <fullName evidence="10">RNA polymerase sigma-B factor</fullName>
    </recommendedName>
</protein>
<feature type="domain" description="RNA polymerase sigma-70 region 3" evidence="5">
    <location>
        <begin position="134"/>
        <end position="199"/>
    </location>
</feature>
<evidence type="ECO:0000256" key="4">
    <source>
        <dbReference type="ARBA" id="ARBA00023163"/>
    </source>
</evidence>
<feature type="domain" description="RNA polymerase sigma-70 region 4" evidence="7">
    <location>
        <begin position="219"/>
        <end position="267"/>
    </location>
</feature>
<dbReference type="Gene3D" id="1.10.10.10">
    <property type="entry name" value="Winged helix-like DNA-binding domain superfamily/Winged helix DNA-binding domain"/>
    <property type="match status" value="2"/>
</dbReference>
<dbReference type="PANTHER" id="PTHR30385">
    <property type="entry name" value="SIGMA FACTOR F FLAGELLAR"/>
    <property type="match status" value="1"/>
</dbReference>
<evidence type="ECO:0000259" key="5">
    <source>
        <dbReference type="Pfam" id="PF04539"/>
    </source>
</evidence>
<dbReference type="Pfam" id="PF04545">
    <property type="entry name" value="Sigma70_r4"/>
    <property type="match status" value="1"/>
</dbReference>
<dbReference type="CDD" id="cd06171">
    <property type="entry name" value="Sigma70_r4"/>
    <property type="match status" value="1"/>
</dbReference>
<dbReference type="SUPFAM" id="SSF88946">
    <property type="entry name" value="Sigma2 domain of RNA polymerase sigma factors"/>
    <property type="match status" value="1"/>
</dbReference>
<evidence type="ECO:0000313" key="8">
    <source>
        <dbReference type="EMBL" id="GAA5183218.1"/>
    </source>
</evidence>
<dbReference type="NCBIfam" id="TIGR02980">
    <property type="entry name" value="SigBFG"/>
    <property type="match status" value="1"/>
</dbReference>
<comment type="caution">
    <text evidence="8">The sequence shown here is derived from an EMBL/GenBank/DDBJ whole genome shotgun (WGS) entry which is preliminary data.</text>
</comment>
<dbReference type="InterPro" id="IPR013324">
    <property type="entry name" value="RNA_pol_sigma_r3/r4-like"/>
</dbReference>
<accession>A0ABP9RQA2</accession>
<evidence type="ECO:0008006" key="10">
    <source>
        <dbReference type="Google" id="ProtNLM"/>
    </source>
</evidence>
<dbReference type="PANTHER" id="PTHR30385:SF4">
    <property type="entry name" value="RNA POLYMERASE SIGMA-E FACTOR"/>
    <property type="match status" value="1"/>
</dbReference>
<dbReference type="InterPro" id="IPR014322">
    <property type="entry name" value="RNA_pol_sigma-B/F/G"/>
</dbReference>
<dbReference type="Pfam" id="PF04539">
    <property type="entry name" value="Sigma70_r3"/>
    <property type="match status" value="1"/>
</dbReference>
<dbReference type="PRINTS" id="PR00046">
    <property type="entry name" value="SIGMA70FCT"/>
</dbReference>
<keyword evidence="9" id="KW-1185">Reference proteome</keyword>
<evidence type="ECO:0000259" key="6">
    <source>
        <dbReference type="Pfam" id="PF04542"/>
    </source>
</evidence>
<gene>
    <name evidence="8" type="ORF">GCM10023322_21990</name>
</gene>
<evidence type="ECO:0000259" key="7">
    <source>
        <dbReference type="Pfam" id="PF04545"/>
    </source>
</evidence>
<dbReference type="InterPro" id="IPR014284">
    <property type="entry name" value="RNA_pol_sigma-70_dom"/>
</dbReference>
<dbReference type="EMBL" id="BAABJQ010000005">
    <property type="protein sequence ID" value="GAA5183218.1"/>
    <property type="molecule type" value="Genomic_DNA"/>
</dbReference>
<proteinExistence type="predicted"/>
<dbReference type="Proteomes" id="UP001501570">
    <property type="component" value="Unassembled WGS sequence"/>
</dbReference>
<evidence type="ECO:0000313" key="9">
    <source>
        <dbReference type="Proteomes" id="UP001501570"/>
    </source>
</evidence>
<name>A0ABP9RQA2_9ACTN</name>
<dbReference type="SUPFAM" id="SSF88659">
    <property type="entry name" value="Sigma3 and sigma4 domains of RNA polymerase sigma factors"/>
    <property type="match status" value="2"/>
</dbReference>
<dbReference type="InterPro" id="IPR007624">
    <property type="entry name" value="RNA_pol_sigma70_r3"/>
</dbReference>
<evidence type="ECO:0000256" key="1">
    <source>
        <dbReference type="ARBA" id="ARBA00023015"/>
    </source>
</evidence>
<keyword evidence="2" id="KW-0731">Sigma factor</keyword>
<dbReference type="InterPro" id="IPR036388">
    <property type="entry name" value="WH-like_DNA-bd_sf"/>
</dbReference>
<evidence type="ECO:0000256" key="2">
    <source>
        <dbReference type="ARBA" id="ARBA00023082"/>
    </source>
</evidence>
<keyword evidence="4" id="KW-0804">Transcription</keyword>
<dbReference type="InterPro" id="IPR007627">
    <property type="entry name" value="RNA_pol_sigma70_r2"/>
</dbReference>
<dbReference type="Pfam" id="PF04542">
    <property type="entry name" value="Sigma70_r2"/>
    <property type="match status" value="1"/>
</dbReference>
<evidence type="ECO:0000256" key="3">
    <source>
        <dbReference type="ARBA" id="ARBA00023125"/>
    </source>
</evidence>
<dbReference type="Gene3D" id="1.20.120.1810">
    <property type="match status" value="1"/>
</dbReference>